<dbReference type="Gene3D" id="2.30.42.10">
    <property type="match status" value="1"/>
</dbReference>
<dbReference type="STRING" id="214095.RU97_GL000800"/>
<dbReference type="InterPro" id="IPR005151">
    <property type="entry name" value="Tail-specific_protease"/>
</dbReference>
<evidence type="ECO:0000256" key="5">
    <source>
        <dbReference type="RuleBase" id="RU004404"/>
    </source>
</evidence>
<dbReference type="Gene3D" id="1.10.101.10">
    <property type="entry name" value="PGBD-like superfamily/PGBD"/>
    <property type="match status" value="1"/>
</dbReference>
<organism evidence="9 10">
    <name type="scientific">Enterococcus canis</name>
    <dbReference type="NCBI Taxonomy" id="214095"/>
    <lineage>
        <taxon>Bacteria</taxon>
        <taxon>Bacillati</taxon>
        <taxon>Bacillota</taxon>
        <taxon>Bacilli</taxon>
        <taxon>Lactobacillales</taxon>
        <taxon>Enterococcaceae</taxon>
        <taxon>Enterococcus</taxon>
    </lineage>
</organism>
<evidence type="ECO:0000313" key="10">
    <source>
        <dbReference type="Proteomes" id="UP000181884"/>
    </source>
</evidence>
<dbReference type="NCBIfam" id="TIGR00225">
    <property type="entry name" value="prc"/>
    <property type="match status" value="1"/>
</dbReference>
<dbReference type="GO" id="GO:0030288">
    <property type="term" value="C:outer membrane-bounded periplasmic space"/>
    <property type="evidence" value="ECO:0007669"/>
    <property type="project" value="TreeGrafter"/>
</dbReference>
<dbReference type="FunFam" id="2.30.42.10:FF:000063">
    <property type="entry name" value="Peptidase, S41 family"/>
    <property type="match status" value="1"/>
</dbReference>
<dbReference type="AlphaFoldDB" id="A0A1L8RHG9"/>
<dbReference type="EMBL" id="JXKH01000002">
    <property type="protein sequence ID" value="OJG19229.1"/>
    <property type="molecule type" value="Genomic_DNA"/>
</dbReference>
<dbReference type="Proteomes" id="UP000181884">
    <property type="component" value="Unassembled WGS sequence"/>
</dbReference>
<keyword evidence="2 5" id="KW-0645">Protease</keyword>
<dbReference type="Pfam" id="PF01471">
    <property type="entry name" value="PG_binding_1"/>
    <property type="match status" value="1"/>
</dbReference>
<dbReference type="Pfam" id="PF17820">
    <property type="entry name" value="PDZ_6"/>
    <property type="match status" value="1"/>
</dbReference>
<dbReference type="InterPro" id="IPR002477">
    <property type="entry name" value="Peptidoglycan-bd-like"/>
</dbReference>
<comment type="caution">
    <text evidence="9">The sequence shown here is derived from an EMBL/GenBank/DDBJ whole genome shotgun (WGS) entry which is preliminary data.</text>
</comment>
<dbReference type="PROSITE" id="PS51257">
    <property type="entry name" value="PROKAR_LIPOPROTEIN"/>
    <property type="match status" value="1"/>
</dbReference>
<dbReference type="PANTHER" id="PTHR32060:SF30">
    <property type="entry name" value="CARBOXY-TERMINAL PROCESSING PROTEASE CTPA"/>
    <property type="match status" value="1"/>
</dbReference>
<accession>A0A1L8RHG9</accession>
<dbReference type="Pfam" id="PF03572">
    <property type="entry name" value="Peptidase_S41"/>
    <property type="match status" value="1"/>
</dbReference>
<keyword evidence="4 5" id="KW-0720">Serine protease</keyword>
<dbReference type="PANTHER" id="PTHR32060">
    <property type="entry name" value="TAIL-SPECIFIC PROTEASE"/>
    <property type="match status" value="1"/>
</dbReference>
<keyword evidence="7" id="KW-1133">Transmembrane helix</keyword>
<dbReference type="InterPro" id="IPR004447">
    <property type="entry name" value="Peptidase_S41A"/>
</dbReference>
<dbReference type="GO" id="GO:0006508">
    <property type="term" value="P:proteolysis"/>
    <property type="evidence" value="ECO:0007669"/>
    <property type="project" value="UniProtKB-KW"/>
</dbReference>
<keyword evidence="7" id="KW-0472">Membrane</keyword>
<dbReference type="Pfam" id="PF22694">
    <property type="entry name" value="CtpB_N-like"/>
    <property type="match status" value="1"/>
</dbReference>
<dbReference type="InterPro" id="IPR001478">
    <property type="entry name" value="PDZ"/>
</dbReference>
<dbReference type="InterPro" id="IPR036365">
    <property type="entry name" value="PGBD-like_sf"/>
</dbReference>
<dbReference type="CDD" id="cd07560">
    <property type="entry name" value="Peptidase_S41_CPP"/>
    <property type="match status" value="1"/>
</dbReference>
<sequence length="473" mass="51476">MSKQVPLHQYLISIACTAFLVGGASYIYFDQQYQHQTAEVKTTSELAEVESLYEEIQSNYVGDVDKKALVQGALKGMTSALDDPYSSYLSGDEAQELDETISGSFEGIGASLSMENERPTVSQAPVSGSPAEKAGLRTGDVIQKIDDESVSGLSLNDVVKKIRGPKDTQVKLEVARDGETFSVAIKRDTIPVDTVIGELDHEHPTIGKIRITTFGETTSNELIKTVDQLRKEGAERFILDLRQNPGGLLNQVQQIASMFLEDGKTVVQFEDKQGNRQAITASESLDKGYKITEPVAVLVDGGSASAAEIFAAALKESAGRPVIGTQTFGKGTVQTVKALNGEEDGEIKLTILKWLTPDGEWLHEKGLEPTIKADYPEYAYLAPISRENSYRIGDTSDEVSKINQVLAALGHKTTGKEFTEVTRDAVMEEQKRAELDPTGVVDNQTATALEQGLVKQIQAHDVPYETAVKELMK</sequence>
<evidence type="ECO:0000256" key="2">
    <source>
        <dbReference type="ARBA" id="ARBA00022670"/>
    </source>
</evidence>
<comment type="similarity">
    <text evidence="1 5">Belongs to the peptidase S41A family.</text>
</comment>
<dbReference type="InterPro" id="IPR036366">
    <property type="entry name" value="PGBDSf"/>
</dbReference>
<dbReference type="InterPro" id="IPR036034">
    <property type="entry name" value="PDZ_sf"/>
</dbReference>
<feature type="transmembrane region" description="Helical" evidence="7">
    <location>
        <begin position="7"/>
        <end position="29"/>
    </location>
</feature>
<feature type="region of interest" description="Disordered" evidence="6">
    <location>
        <begin position="113"/>
        <end position="133"/>
    </location>
</feature>
<dbReference type="SUPFAM" id="SSF47090">
    <property type="entry name" value="PGBD-like"/>
    <property type="match status" value="1"/>
</dbReference>
<gene>
    <name evidence="9" type="ORF">RU97_GL000800</name>
</gene>
<dbReference type="Gene3D" id="3.30.750.44">
    <property type="match status" value="1"/>
</dbReference>
<dbReference type="InterPro" id="IPR041489">
    <property type="entry name" value="PDZ_6"/>
</dbReference>
<dbReference type="RefSeq" id="WP_067389525.1">
    <property type="nucleotide sequence ID" value="NZ_JXKH01000002.1"/>
</dbReference>
<keyword evidence="7" id="KW-0812">Transmembrane</keyword>
<evidence type="ECO:0000256" key="6">
    <source>
        <dbReference type="SAM" id="MobiDB-lite"/>
    </source>
</evidence>
<keyword evidence="3 5" id="KW-0378">Hydrolase</keyword>
<proteinExistence type="inferred from homology"/>
<dbReference type="GO" id="GO:0007165">
    <property type="term" value="P:signal transduction"/>
    <property type="evidence" value="ECO:0007669"/>
    <property type="project" value="TreeGrafter"/>
</dbReference>
<name>A0A1L8RHG9_9ENTE</name>
<dbReference type="GO" id="GO:0008236">
    <property type="term" value="F:serine-type peptidase activity"/>
    <property type="evidence" value="ECO:0007669"/>
    <property type="project" value="UniProtKB-KW"/>
</dbReference>
<evidence type="ECO:0000259" key="8">
    <source>
        <dbReference type="PROSITE" id="PS50106"/>
    </source>
</evidence>
<reference evidence="9 10" key="1">
    <citation type="submission" date="2014-12" db="EMBL/GenBank/DDBJ databases">
        <title>Draft genome sequences of 29 type strains of Enterococci.</title>
        <authorList>
            <person name="Zhong Z."/>
            <person name="Sun Z."/>
            <person name="Liu W."/>
            <person name="Zhang W."/>
            <person name="Zhang H."/>
        </authorList>
    </citation>
    <scope>NUCLEOTIDE SEQUENCE [LARGE SCALE GENOMIC DNA]</scope>
    <source>
        <strain evidence="9 10">DSM 17029</strain>
    </source>
</reference>
<evidence type="ECO:0000256" key="1">
    <source>
        <dbReference type="ARBA" id="ARBA00009179"/>
    </source>
</evidence>
<feature type="domain" description="PDZ" evidence="8">
    <location>
        <begin position="94"/>
        <end position="163"/>
    </location>
</feature>
<evidence type="ECO:0000256" key="3">
    <source>
        <dbReference type="ARBA" id="ARBA00022801"/>
    </source>
</evidence>
<dbReference type="SUPFAM" id="SSF50156">
    <property type="entry name" value="PDZ domain-like"/>
    <property type="match status" value="1"/>
</dbReference>
<dbReference type="Gene3D" id="3.90.226.10">
    <property type="entry name" value="2-enoyl-CoA Hydratase, Chain A, domain 1"/>
    <property type="match status" value="1"/>
</dbReference>
<evidence type="ECO:0000313" key="9">
    <source>
        <dbReference type="EMBL" id="OJG19229.1"/>
    </source>
</evidence>
<dbReference type="SUPFAM" id="SSF52096">
    <property type="entry name" value="ClpP/crotonase"/>
    <property type="match status" value="1"/>
</dbReference>
<protein>
    <submittedName>
        <fullName evidence="9">C-terminal processing peptidase</fullName>
    </submittedName>
</protein>
<dbReference type="InterPro" id="IPR029045">
    <property type="entry name" value="ClpP/crotonase-like_dom_sf"/>
</dbReference>
<dbReference type="SMART" id="SM00245">
    <property type="entry name" value="TSPc"/>
    <property type="match status" value="1"/>
</dbReference>
<dbReference type="InterPro" id="IPR055210">
    <property type="entry name" value="CtpA/B_N"/>
</dbReference>
<dbReference type="CDD" id="cd06782">
    <property type="entry name" value="cpPDZ_CPP-like"/>
    <property type="match status" value="1"/>
</dbReference>
<dbReference type="SMART" id="SM00228">
    <property type="entry name" value="PDZ"/>
    <property type="match status" value="1"/>
</dbReference>
<dbReference type="PROSITE" id="PS50106">
    <property type="entry name" value="PDZ"/>
    <property type="match status" value="1"/>
</dbReference>
<evidence type="ECO:0000256" key="4">
    <source>
        <dbReference type="ARBA" id="ARBA00022825"/>
    </source>
</evidence>
<evidence type="ECO:0000256" key="7">
    <source>
        <dbReference type="SAM" id="Phobius"/>
    </source>
</evidence>
<dbReference type="GO" id="GO:0004175">
    <property type="term" value="F:endopeptidase activity"/>
    <property type="evidence" value="ECO:0007669"/>
    <property type="project" value="TreeGrafter"/>
</dbReference>
<keyword evidence="10" id="KW-1185">Reference proteome</keyword>